<proteinExistence type="predicted"/>
<dbReference type="CDD" id="cd19757">
    <property type="entry name" value="Bbox1"/>
    <property type="match status" value="1"/>
</dbReference>
<gene>
    <name evidence="3" type="ORF">MEDL_33615</name>
</gene>
<dbReference type="Proteomes" id="UP000683360">
    <property type="component" value="Unassembled WGS sequence"/>
</dbReference>
<accession>A0A8S3SHD3</accession>
<dbReference type="SUPFAM" id="SSF57845">
    <property type="entry name" value="B-box zinc-binding domain"/>
    <property type="match status" value="1"/>
</dbReference>
<dbReference type="PANTHER" id="PTHR24104">
    <property type="entry name" value="E3 UBIQUITIN-PROTEIN LIGASE NHLRC1-RELATED"/>
    <property type="match status" value="1"/>
</dbReference>
<dbReference type="PANTHER" id="PTHR24104:SF25">
    <property type="entry name" value="PROTEIN LIN-41"/>
    <property type="match status" value="1"/>
</dbReference>
<organism evidence="3 4">
    <name type="scientific">Mytilus edulis</name>
    <name type="common">Blue mussel</name>
    <dbReference type="NCBI Taxonomy" id="6550"/>
    <lineage>
        <taxon>Eukaryota</taxon>
        <taxon>Metazoa</taxon>
        <taxon>Spiralia</taxon>
        <taxon>Lophotrochozoa</taxon>
        <taxon>Mollusca</taxon>
        <taxon>Bivalvia</taxon>
        <taxon>Autobranchia</taxon>
        <taxon>Pteriomorphia</taxon>
        <taxon>Mytilida</taxon>
        <taxon>Mytiloidea</taxon>
        <taxon>Mytilidae</taxon>
        <taxon>Mytilinae</taxon>
        <taxon>Mytilus</taxon>
    </lineage>
</organism>
<keyword evidence="1" id="KW-0863">Zinc-finger</keyword>
<dbReference type="GO" id="GO:0061630">
    <property type="term" value="F:ubiquitin protein ligase activity"/>
    <property type="evidence" value="ECO:0007669"/>
    <property type="project" value="TreeGrafter"/>
</dbReference>
<dbReference type="InterPro" id="IPR011042">
    <property type="entry name" value="6-blade_b-propeller_TolB-like"/>
</dbReference>
<dbReference type="OrthoDB" id="6042581at2759"/>
<dbReference type="GO" id="GO:0043161">
    <property type="term" value="P:proteasome-mediated ubiquitin-dependent protein catabolic process"/>
    <property type="evidence" value="ECO:0007669"/>
    <property type="project" value="TreeGrafter"/>
</dbReference>
<dbReference type="EMBL" id="CAJPWZ010001650">
    <property type="protein sequence ID" value="CAG2220163.1"/>
    <property type="molecule type" value="Genomic_DNA"/>
</dbReference>
<dbReference type="InterPro" id="IPR050952">
    <property type="entry name" value="TRIM-NHL_E3_ligases"/>
</dbReference>
<dbReference type="AlphaFoldDB" id="A0A8S3SHD3"/>
<feature type="domain" description="B box-type" evidence="2">
    <location>
        <begin position="2"/>
        <end position="52"/>
    </location>
</feature>
<dbReference type="InterPro" id="IPR000315">
    <property type="entry name" value="Znf_B-box"/>
</dbReference>
<evidence type="ECO:0000256" key="1">
    <source>
        <dbReference type="PROSITE-ProRule" id="PRU00024"/>
    </source>
</evidence>
<name>A0A8S3SHD3_MYTED</name>
<keyword evidence="1" id="KW-0479">Metal-binding</keyword>
<protein>
    <recommendedName>
        <fullName evidence="2">B box-type domain-containing protein</fullName>
    </recommendedName>
</protein>
<keyword evidence="4" id="KW-1185">Reference proteome</keyword>
<evidence type="ECO:0000313" key="3">
    <source>
        <dbReference type="EMBL" id="CAG2220163.1"/>
    </source>
</evidence>
<dbReference type="Gene3D" id="4.10.830.40">
    <property type="match status" value="1"/>
</dbReference>
<sequence length="410" mass="46641">MASSIPCGPCSHDSITKNAEKWCTDCNEGFCDICEKAHKSMKMSRDHSLIPIDDYREIENMNIVSECQEHESKFEMYCKIHEMAICMKCFPLKHKDCSDAIISLSEAARNAKTSTAFADLEHAIKDTLKTSKYVLRIEAKIDQAQIEVPIRRSVYDTQLQLRKKFKIEQHGKQMFIAGCTILPNGNMLIANYTENNVLMEYTEDGHFIRDIPVSVKPCDLTVIDTYHIAVSYNTSYYIEVINLKNMTVLQKVKFKDYCRGISHTDGKIYVVVRNEGIVVLDLGGSTLDTIKCDSADVYNITTSKTRIYYTQLKQNTIYCCNTTGEEIWNFKDKSLISPGGIAVDRDQNIFVVGIDSNNLMMIQNDGKVSKTLLTETDGLKEPMRLCYDKKKNILLVCNKQNRSAFSFTVI</sequence>
<dbReference type="GO" id="GO:0008270">
    <property type="term" value="F:zinc ion binding"/>
    <property type="evidence" value="ECO:0007669"/>
    <property type="project" value="UniProtKB-KW"/>
</dbReference>
<keyword evidence="1" id="KW-0862">Zinc</keyword>
<dbReference type="PROSITE" id="PS50119">
    <property type="entry name" value="ZF_BBOX"/>
    <property type="match status" value="1"/>
</dbReference>
<dbReference type="Gene3D" id="2.120.10.30">
    <property type="entry name" value="TolB, C-terminal domain"/>
    <property type="match status" value="1"/>
</dbReference>
<dbReference type="SUPFAM" id="SSF101898">
    <property type="entry name" value="NHL repeat"/>
    <property type="match status" value="1"/>
</dbReference>
<comment type="caution">
    <text evidence="3">The sequence shown here is derived from an EMBL/GenBank/DDBJ whole genome shotgun (WGS) entry which is preliminary data.</text>
</comment>
<dbReference type="Gene3D" id="3.30.160.60">
    <property type="entry name" value="Classic Zinc Finger"/>
    <property type="match status" value="1"/>
</dbReference>
<evidence type="ECO:0000313" key="4">
    <source>
        <dbReference type="Proteomes" id="UP000683360"/>
    </source>
</evidence>
<reference evidence="3" key="1">
    <citation type="submission" date="2021-03" db="EMBL/GenBank/DDBJ databases">
        <authorList>
            <person name="Bekaert M."/>
        </authorList>
    </citation>
    <scope>NUCLEOTIDE SEQUENCE</scope>
</reference>
<dbReference type="GO" id="GO:0000209">
    <property type="term" value="P:protein polyubiquitination"/>
    <property type="evidence" value="ECO:0007669"/>
    <property type="project" value="TreeGrafter"/>
</dbReference>
<evidence type="ECO:0000259" key="2">
    <source>
        <dbReference type="PROSITE" id="PS50119"/>
    </source>
</evidence>